<protein>
    <recommendedName>
        <fullName evidence="3">DUF7492 domain-containing protein</fullName>
    </recommendedName>
</protein>
<organism evidence="4 5">
    <name type="scientific">Hyaloscypha variabilis (strain UAMH 11265 / GT02V1 / F)</name>
    <name type="common">Meliniomyces variabilis</name>
    <dbReference type="NCBI Taxonomy" id="1149755"/>
    <lineage>
        <taxon>Eukaryota</taxon>
        <taxon>Fungi</taxon>
        <taxon>Dikarya</taxon>
        <taxon>Ascomycota</taxon>
        <taxon>Pezizomycotina</taxon>
        <taxon>Leotiomycetes</taxon>
        <taxon>Helotiales</taxon>
        <taxon>Hyaloscyphaceae</taxon>
        <taxon>Hyaloscypha</taxon>
        <taxon>Hyaloscypha variabilis</taxon>
    </lineage>
</organism>
<evidence type="ECO:0000256" key="1">
    <source>
        <dbReference type="SAM" id="MobiDB-lite"/>
    </source>
</evidence>
<dbReference type="Proteomes" id="UP000235786">
    <property type="component" value="Unassembled WGS sequence"/>
</dbReference>
<feature type="chain" id="PRO_5014430719" description="DUF7492 domain-containing protein" evidence="2">
    <location>
        <begin position="20"/>
        <end position="418"/>
    </location>
</feature>
<evidence type="ECO:0000256" key="2">
    <source>
        <dbReference type="SAM" id="SignalP"/>
    </source>
</evidence>
<feature type="region of interest" description="Disordered" evidence="1">
    <location>
        <begin position="368"/>
        <end position="387"/>
    </location>
</feature>
<feature type="signal peptide" evidence="2">
    <location>
        <begin position="1"/>
        <end position="19"/>
    </location>
</feature>
<dbReference type="OrthoDB" id="64281at2759"/>
<name>A0A2J6RIF9_HYAVF</name>
<dbReference type="Pfam" id="PF24320">
    <property type="entry name" value="DUF7492"/>
    <property type="match status" value="1"/>
</dbReference>
<proteinExistence type="predicted"/>
<evidence type="ECO:0000313" key="5">
    <source>
        <dbReference type="Proteomes" id="UP000235786"/>
    </source>
</evidence>
<sequence>MRASLAVITLLVFSTTIHAHTWVEELNLIASNGTFVGNPGYTRGWIPRTAPGWSDFVAENKLLGNLTGPMCKAQQTLGNYTAQYPALSAAPNDQVALRYLENGHVTLFTVQQGKPLGRGTVFIYGTTKPSPDDTYLNVHRVWNAAGTGGNGNGKLLATRPFDDGRCYQINDAPLSTQRQAQFNYKSEVWCQADFQIPADAPTIGLYTVYWVWEWPFLYSNGAIQSNESYTSCMDISMTPNAVPNAGSFDSTQVTGSGVMSAGIQAYSTTEFSVNPTAYPQVAPDNPNPIPAPPGVEPPSQDPAAAAAAAAAPSTATSAAASPLAVSPAAAPSSVSNANEGAKMVTVTVTEPAVTTVTVTAASIATSATQNQTPVASSASSPAPSPSSAAIVAADKPAVTPFLAPSKRSVSVRGRAVFV</sequence>
<feature type="compositionally biased region" description="Pro residues" evidence="1">
    <location>
        <begin position="285"/>
        <end position="300"/>
    </location>
</feature>
<evidence type="ECO:0000313" key="4">
    <source>
        <dbReference type="EMBL" id="PMD38314.1"/>
    </source>
</evidence>
<dbReference type="EMBL" id="KZ613948">
    <property type="protein sequence ID" value="PMD38314.1"/>
    <property type="molecule type" value="Genomic_DNA"/>
</dbReference>
<feature type="region of interest" description="Disordered" evidence="1">
    <location>
        <begin position="276"/>
        <end position="310"/>
    </location>
</feature>
<keyword evidence="5" id="KW-1185">Reference proteome</keyword>
<dbReference type="InterPro" id="IPR055915">
    <property type="entry name" value="DUF7492"/>
</dbReference>
<evidence type="ECO:0000259" key="3">
    <source>
        <dbReference type="Pfam" id="PF24320"/>
    </source>
</evidence>
<feature type="domain" description="DUF7492" evidence="3">
    <location>
        <begin position="18"/>
        <end position="244"/>
    </location>
</feature>
<accession>A0A2J6RIF9</accession>
<reference evidence="4 5" key="1">
    <citation type="submission" date="2016-04" db="EMBL/GenBank/DDBJ databases">
        <title>A degradative enzymes factory behind the ericoid mycorrhizal symbiosis.</title>
        <authorList>
            <consortium name="DOE Joint Genome Institute"/>
            <person name="Martino E."/>
            <person name="Morin E."/>
            <person name="Grelet G."/>
            <person name="Kuo A."/>
            <person name="Kohler A."/>
            <person name="Daghino S."/>
            <person name="Barry K."/>
            <person name="Choi C."/>
            <person name="Cichocki N."/>
            <person name="Clum A."/>
            <person name="Copeland A."/>
            <person name="Hainaut M."/>
            <person name="Haridas S."/>
            <person name="Labutti K."/>
            <person name="Lindquist E."/>
            <person name="Lipzen A."/>
            <person name="Khouja H.-R."/>
            <person name="Murat C."/>
            <person name="Ohm R."/>
            <person name="Olson A."/>
            <person name="Spatafora J."/>
            <person name="Veneault-Fourrey C."/>
            <person name="Henrissat B."/>
            <person name="Grigoriev I."/>
            <person name="Martin F."/>
            <person name="Perotto S."/>
        </authorList>
    </citation>
    <scope>NUCLEOTIDE SEQUENCE [LARGE SCALE GENOMIC DNA]</scope>
    <source>
        <strain evidence="4 5">F</strain>
    </source>
</reference>
<keyword evidence="2" id="KW-0732">Signal</keyword>
<gene>
    <name evidence="4" type="ORF">L207DRAFT_430957</name>
</gene>
<dbReference type="AlphaFoldDB" id="A0A2J6RIF9"/>